<dbReference type="EMBL" id="BMAV01002847">
    <property type="protein sequence ID" value="GFY42062.1"/>
    <property type="molecule type" value="Genomic_DNA"/>
</dbReference>
<organism evidence="1 2">
    <name type="scientific">Trichonephila inaurata madagascariensis</name>
    <dbReference type="NCBI Taxonomy" id="2747483"/>
    <lineage>
        <taxon>Eukaryota</taxon>
        <taxon>Metazoa</taxon>
        <taxon>Ecdysozoa</taxon>
        <taxon>Arthropoda</taxon>
        <taxon>Chelicerata</taxon>
        <taxon>Arachnida</taxon>
        <taxon>Araneae</taxon>
        <taxon>Araneomorphae</taxon>
        <taxon>Entelegynae</taxon>
        <taxon>Araneoidea</taxon>
        <taxon>Nephilidae</taxon>
        <taxon>Trichonephila</taxon>
        <taxon>Trichonephila inaurata</taxon>
    </lineage>
</organism>
<sequence>MNPTSRAITQKLGNTFGASCGCHTRCQADKNRYYTAEPRRQCKDGATRARDGMNPTSRAITQKLGNTFGASCGCHTRCQADKNRYYTFDLSR</sequence>
<reference evidence="1" key="1">
    <citation type="submission" date="2020-08" db="EMBL/GenBank/DDBJ databases">
        <title>Multicomponent nature underlies the extraordinary mechanical properties of spider dragline silk.</title>
        <authorList>
            <person name="Kono N."/>
            <person name="Nakamura H."/>
            <person name="Mori M."/>
            <person name="Yoshida Y."/>
            <person name="Ohtoshi R."/>
            <person name="Malay A.D."/>
            <person name="Moran D.A.P."/>
            <person name="Tomita M."/>
            <person name="Numata K."/>
            <person name="Arakawa K."/>
        </authorList>
    </citation>
    <scope>NUCLEOTIDE SEQUENCE</scope>
</reference>
<proteinExistence type="predicted"/>
<name>A0A8X7BTI0_9ARAC</name>
<dbReference type="PROSITE" id="PS51257">
    <property type="entry name" value="PROKAR_LIPOPROTEIN"/>
    <property type="match status" value="1"/>
</dbReference>
<gene>
    <name evidence="1" type="ORF">TNIN_475141</name>
</gene>
<dbReference type="Proteomes" id="UP000886998">
    <property type="component" value="Unassembled WGS sequence"/>
</dbReference>
<accession>A0A8X7BTI0</accession>
<keyword evidence="2" id="KW-1185">Reference proteome</keyword>
<evidence type="ECO:0000313" key="1">
    <source>
        <dbReference type="EMBL" id="GFY42062.1"/>
    </source>
</evidence>
<dbReference type="AlphaFoldDB" id="A0A8X7BTI0"/>
<protein>
    <submittedName>
        <fullName evidence="1">Uncharacterized protein</fullName>
    </submittedName>
</protein>
<evidence type="ECO:0000313" key="2">
    <source>
        <dbReference type="Proteomes" id="UP000886998"/>
    </source>
</evidence>
<comment type="caution">
    <text evidence="1">The sequence shown here is derived from an EMBL/GenBank/DDBJ whole genome shotgun (WGS) entry which is preliminary data.</text>
</comment>